<accession>A0ABU1PST2</accession>
<dbReference type="EMBL" id="JAVDSG010000001">
    <property type="protein sequence ID" value="MDR6593651.1"/>
    <property type="molecule type" value="Genomic_DNA"/>
</dbReference>
<protein>
    <recommendedName>
        <fullName evidence="4">Secreted protein</fullName>
    </recommendedName>
</protein>
<evidence type="ECO:0000313" key="3">
    <source>
        <dbReference type="Proteomes" id="UP001268819"/>
    </source>
</evidence>
<evidence type="ECO:0008006" key="4">
    <source>
        <dbReference type="Google" id="ProtNLM"/>
    </source>
</evidence>
<evidence type="ECO:0000313" key="2">
    <source>
        <dbReference type="EMBL" id="MDR6593651.1"/>
    </source>
</evidence>
<dbReference type="InterPro" id="IPR019546">
    <property type="entry name" value="TAT_signal_bac_arc"/>
</dbReference>
<dbReference type="InterPro" id="IPR006311">
    <property type="entry name" value="TAT_signal"/>
</dbReference>
<dbReference type="NCBIfam" id="TIGR01409">
    <property type="entry name" value="TAT_signal_seq"/>
    <property type="match status" value="1"/>
</dbReference>
<keyword evidence="3" id="KW-1185">Reference proteome</keyword>
<comment type="caution">
    <text evidence="2">The sequence shown here is derived from an EMBL/GenBank/DDBJ whole genome shotgun (WGS) entry which is preliminary data.</text>
</comment>
<proteinExistence type="predicted"/>
<evidence type="ECO:0000256" key="1">
    <source>
        <dbReference type="SAM" id="Phobius"/>
    </source>
</evidence>
<sequence length="1083" mass="115594">MSENDLSPQDEPNRIVSRRRFLYLTGAGGLVLAVVPSGGPPGAERDLALAANATRTLHLRRREDSLNLRVDLFNADVVQTAGGAELRRVTAGSAYLVVHFPPQAVLERLLTDPLRLGDLPLPTRVSGPSRLAFDITAALPMAATLDALLGWTGFTPRLAPTATTQTTSALVAPTDTQTALELPWRVVLSPNENEGWDHSTTPVTRNGWTELWHTRMGARTAGGEVDDHAEGRTVRAVWLTDPQMATWAQNPSSVPTGNTDDVDHLLTAKQRFSIVRLSSDPTLRAGLDASLPKPIDVAELTLSSLGATLDADARWNYPANAALDLRGWQHRTTWGRDHFVRTQNAGFLFPYGHRAALVQVAERQVARRPNPDGSPGPWYAYLRRTEYVVVQQPVRTYQGDGAMPRAGRKLPFTAVRVLTRATPPLTTDRIDFANPGGAVNSFVPRVAGAPGTPFAFHLRGTDHDGHEVDFTAPVVFVPDATAAGSTTLLNAIQTAYNTSTSPDAVAVRSVDTGGRRIALASRGPNPMGSTTANADRLVLNSEAALGDRAALLAAGKAPFYPHLERAVLRLPEVAALTGGSVAATAFEYASVYLTNGIDHALNRGGVYLTVHPSASPPALDFSAAATGGVATPGGAIRGLSAPKGPITADPIQVAKELYDPAQMFGDVDKAKVLGGIPIKDLLPVFDPNTTNPDAAPTLNHRYREDISASEWTVIWTPKVEAGPKQLPVFEPLPLPTSEPSARTLTVLAVHTSPDKAGVDASYRVHGEVRDFALHLFGKQGRWRVISLVFDNLRFTQATGAKTTVDCRIREVSFHNAFKFVEELAEMCSFLGGKVDIAVGSGGVQAGLRFAVPTVALGVFELKELVVHAAVAVPFDGSAVRVTFDLNTRDRPFNLRISWFTGGGYAGIALGADGLERLEVGFTFGAALSLDVGVASGGVEAVGGICYVLERVKVVENGAEVVRQQVGLTAFLRLRGSLRFLGLVKVSVEFYLGLTYQEKADGSSVLVGEASVTVSIEVWLFSETFTVRTRRELAKTAAPAARGTSGRDRAALAAAPEVPSHPFGAAFTQQDWTEYCAAFAPVGA</sequence>
<dbReference type="RefSeq" id="WP_310306542.1">
    <property type="nucleotide sequence ID" value="NZ_BAAAXB010000001.1"/>
</dbReference>
<reference evidence="2 3" key="1">
    <citation type="submission" date="2023-07" db="EMBL/GenBank/DDBJ databases">
        <title>Sequencing the genomes of 1000 actinobacteria strains.</title>
        <authorList>
            <person name="Klenk H.-P."/>
        </authorList>
    </citation>
    <scope>NUCLEOTIDE SEQUENCE [LARGE SCALE GENOMIC DNA]</scope>
    <source>
        <strain evidence="2 3">DSM 43749</strain>
    </source>
</reference>
<keyword evidence="1" id="KW-0812">Transmembrane</keyword>
<dbReference type="Proteomes" id="UP001268819">
    <property type="component" value="Unassembled WGS sequence"/>
</dbReference>
<feature type="transmembrane region" description="Helical" evidence="1">
    <location>
        <begin position="21"/>
        <end position="39"/>
    </location>
</feature>
<name>A0ABU1PST2_9PSEU</name>
<organism evidence="2 3">
    <name type="scientific">Saccharothrix longispora</name>
    <dbReference type="NCBI Taxonomy" id="33920"/>
    <lineage>
        <taxon>Bacteria</taxon>
        <taxon>Bacillati</taxon>
        <taxon>Actinomycetota</taxon>
        <taxon>Actinomycetes</taxon>
        <taxon>Pseudonocardiales</taxon>
        <taxon>Pseudonocardiaceae</taxon>
        <taxon>Saccharothrix</taxon>
    </lineage>
</organism>
<keyword evidence="1" id="KW-1133">Transmembrane helix</keyword>
<dbReference type="PROSITE" id="PS51318">
    <property type="entry name" value="TAT"/>
    <property type="match status" value="1"/>
</dbReference>
<gene>
    <name evidence="2" type="ORF">J2S66_002035</name>
</gene>
<keyword evidence="1" id="KW-0472">Membrane</keyword>